<evidence type="ECO:0000313" key="8">
    <source>
        <dbReference type="EMBL" id="OJJ26519.1"/>
    </source>
</evidence>
<protein>
    <recommendedName>
        <fullName evidence="6">Mini-ribonuclease 3</fullName>
        <shortName evidence="6">Mini-3</shortName>
        <shortName evidence="6">Mini-RNase 3</shortName>
        <ecNumber evidence="6">3.1.26.-</ecNumber>
    </recommendedName>
    <alternativeName>
        <fullName evidence="6">Mini-RNase III</fullName>
        <shortName evidence="6">Mini-III</shortName>
    </alternativeName>
</protein>
<dbReference type="Pfam" id="PF00636">
    <property type="entry name" value="Ribonuclease_3"/>
    <property type="match status" value="1"/>
</dbReference>
<proteinExistence type="inferred from homology"/>
<dbReference type="GO" id="GO:0005737">
    <property type="term" value="C:cytoplasm"/>
    <property type="evidence" value="ECO:0007669"/>
    <property type="project" value="UniProtKB-SubCell"/>
</dbReference>
<dbReference type="Gene3D" id="1.10.1520.10">
    <property type="entry name" value="Ribonuclease III domain"/>
    <property type="match status" value="1"/>
</dbReference>
<dbReference type="InterPro" id="IPR000999">
    <property type="entry name" value="RNase_III_dom"/>
</dbReference>
<accession>A0A1L9QV46</accession>
<evidence type="ECO:0000256" key="6">
    <source>
        <dbReference type="HAMAP-Rule" id="MF_01468"/>
    </source>
</evidence>
<dbReference type="GO" id="GO:0019843">
    <property type="term" value="F:rRNA binding"/>
    <property type="evidence" value="ECO:0007669"/>
    <property type="project" value="UniProtKB-UniRule"/>
</dbReference>
<comment type="caution">
    <text evidence="8">The sequence shown here is derived from an EMBL/GenBank/DDBJ whole genome shotgun (WGS) entry which is preliminary data.</text>
</comment>
<comment type="cofactor">
    <cofactor evidence="6">
        <name>Mg(2+)</name>
        <dbReference type="ChEBI" id="CHEBI:18420"/>
    </cofactor>
</comment>
<reference evidence="8" key="1">
    <citation type="submission" date="2016-10" db="EMBL/GenBank/DDBJ databases">
        <title>CRISPR-Cas defence system in Roseofilum reptotaenium: evidence of a bacteriophage-cyanobacterium arms race in the coral black band disease.</title>
        <authorList>
            <person name="Buerger P."/>
            <person name="Wood-Charlson E.M."/>
            <person name="Weynberg K.D."/>
            <person name="Willis B."/>
            <person name="Van Oppen M.J."/>
        </authorList>
    </citation>
    <scope>NUCLEOTIDE SEQUENCE [LARGE SCALE GENOMIC DNA]</scope>
    <source>
        <strain evidence="8">AO1-A</strain>
    </source>
</reference>
<keyword evidence="9" id="KW-1185">Reference proteome</keyword>
<evidence type="ECO:0000256" key="2">
    <source>
        <dbReference type="ARBA" id="ARBA00022552"/>
    </source>
</evidence>
<evidence type="ECO:0000256" key="4">
    <source>
        <dbReference type="ARBA" id="ARBA00022759"/>
    </source>
</evidence>
<dbReference type="GO" id="GO:0004525">
    <property type="term" value="F:ribonuclease III activity"/>
    <property type="evidence" value="ECO:0007669"/>
    <property type="project" value="InterPro"/>
</dbReference>
<dbReference type="PANTHER" id="PTHR34276">
    <property type="entry name" value="MINI-RIBONUCLEASE 3"/>
    <property type="match status" value="1"/>
</dbReference>
<dbReference type="HAMAP" id="MF_01468">
    <property type="entry name" value="RNase_Mini_III"/>
    <property type="match status" value="1"/>
</dbReference>
<dbReference type="SUPFAM" id="SSF69065">
    <property type="entry name" value="RNase III domain-like"/>
    <property type="match status" value="1"/>
</dbReference>
<keyword evidence="1 6" id="KW-0690">Ribosome biogenesis</keyword>
<keyword evidence="3 6" id="KW-0540">Nuclease</keyword>
<dbReference type="EMBL" id="MLAW01000006">
    <property type="protein sequence ID" value="OJJ26519.1"/>
    <property type="molecule type" value="Genomic_DNA"/>
</dbReference>
<dbReference type="EC" id="3.1.26.-" evidence="6"/>
<dbReference type="PIRSF" id="PIRSF005520">
    <property type="entry name" value="UCP005520"/>
    <property type="match status" value="1"/>
</dbReference>
<evidence type="ECO:0000313" key="9">
    <source>
        <dbReference type="Proteomes" id="UP000183940"/>
    </source>
</evidence>
<name>A0A1L9QV46_9CYAN</name>
<keyword evidence="6" id="KW-0694">RNA-binding</keyword>
<feature type="active site" evidence="6">
    <location>
        <position position="34"/>
    </location>
</feature>
<dbReference type="STRING" id="1925591.BI308_05330"/>
<comment type="subcellular location">
    <subcellularLocation>
        <location evidence="6">Cytoplasm</location>
    </subcellularLocation>
</comment>
<keyword evidence="6" id="KW-0963">Cytoplasm</keyword>
<evidence type="ECO:0000259" key="7">
    <source>
        <dbReference type="Pfam" id="PF00636"/>
    </source>
</evidence>
<dbReference type="InterPro" id="IPR008226">
    <property type="entry name" value="Mini3_fam"/>
</dbReference>
<dbReference type="InterPro" id="IPR036389">
    <property type="entry name" value="RNase_III_sf"/>
</dbReference>
<dbReference type="AlphaFoldDB" id="A0A1L9QV46"/>
<keyword evidence="6" id="KW-0460">Magnesium</keyword>
<feature type="domain" description="RNase III" evidence="7">
    <location>
        <begin position="28"/>
        <end position="123"/>
    </location>
</feature>
<comment type="similarity">
    <text evidence="6">Belongs to the MrnC RNase family.</text>
</comment>
<keyword evidence="2 6" id="KW-0698">rRNA processing</keyword>
<dbReference type="PANTHER" id="PTHR34276:SF1">
    <property type="entry name" value="MINI-RIBONUCLEASE 3"/>
    <property type="match status" value="1"/>
</dbReference>
<organism evidence="8 9">
    <name type="scientific">Roseofilum reptotaenium AO1-A</name>
    <dbReference type="NCBI Taxonomy" id="1925591"/>
    <lineage>
        <taxon>Bacteria</taxon>
        <taxon>Bacillati</taxon>
        <taxon>Cyanobacteriota</taxon>
        <taxon>Cyanophyceae</taxon>
        <taxon>Desertifilales</taxon>
        <taxon>Desertifilaceae</taxon>
        <taxon>Roseofilum</taxon>
    </lineage>
</organism>
<comment type="function">
    <text evidence="6">Involved in correct processing of both the 5' and 3' ends of 23S rRNA precursor. Processes 30S rRNA precursor transcript even in absence of ribonuclease 3 (Rnc); Rnc processes 30S rRNA into smaller rRNA precursors.</text>
</comment>
<dbReference type="Proteomes" id="UP000183940">
    <property type="component" value="Unassembled WGS sequence"/>
</dbReference>
<dbReference type="GO" id="GO:0006364">
    <property type="term" value="P:rRNA processing"/>
    <property type="evidence" value="ECO:0007669"/>
    <property type="project" value="UniProtKB-UniRule"/>
</dbReference>
<keyword evidence="5 6" id="KW-0378">Hydrolase</keyword>
<comment type="subunit">
    <text evidence="6">Homodimer.</text>
</comment>
<sequence length="138" mass="16115">MWWGHLVVLDPRSIVPDPIDLQRLSPAALAYVGDAVYELYMRTYYLMPPKKSPLYHQAVVQQVRAEQQAQHLQTLIPYLNPEELDMVRRGRNSVHRSPRRLDPQIYQQATSLETLIGYLYLSDPSRLHQLLGMLNFDE</sequence>
<keyword evidence="4 6" id="KW-0255">Endonuclease</keyword>
<evidence type="ECO:0000256" key="1">
    <source>
        <dbReference type="ARBA" id="ARBA00022517"/>
    </source>
</evidence>
<gene>
    <name evidence="6" type="primary">mrnC</name>
    <name evidence="8" type="ORF">BI308_05330</name>
</gene>
<evidence type="ECO:0000256" key="3">
    <source>
        <dbReference type="ARBA" id="ARBA00022722"/>
    </source>
</evidence>
<evidence type="ECO:0000256" key="5">
    <source>
        <dbReference type="ARBA" id="ARBA00022801"/>
    </source>
</evidence>
<keyword evidence="6" id="KW-0699">rRNA-binding</keyword>